<proteinExistence type="predicted"/>
<keyword evidence="3" id="KW-1185">Reference proteome</keyword>
<protein>
    <submittedName>
        <fullName evidence="2">Uncharacterized protein</fullName>
    </submittedName>
</protein>
<dbReference type="STRING" id="145388.A0A0D2L8Z1"/>
<dbReference type="Proteomes" id="UP000054498">
    <property type="component" value="Unassembled WGS sequence"/>
</dbReference>
<dbReference type="AlphaFoldDB" id="A0A0D2L8Z1"/>
<dbReference type="PANTHER" id="PTHR14716:SF0">
    <property type="entry name" value="CILIA- AND FLAGELLA-ASSOCIATED PROTEIN 69"/>
    <property type="match status" value="1"/>
</dbReference>
<feature type="region of interest" description="Disordered" evidence="1">
    <location>
        <begin position="143"/>
        <end position="164"/>
    </location>
</feature>
<dbReference type="InterPro" id="IPR048732">
    <property type="entry name" value="CFA69"/>
</dbReference>
<dbReference type="GeneID" id="25737531"/>
<evidence type="ECO:0000256" key="1">
    <source>
        <dbReference type="SAM" id="MobiDB-lite"/>
    </source>
</evidence>
<evidence type="ECO:0000313" key="3">
    <source>
        <dbReference type="Proteomes" id="UP000054498"/>
    </source>
</evidence>
<reference evidence="2 3" key="1">
    <citation type="journal article" date="2013" name="BMC Genomics">
        <title>Reconstruction of the lipid metabolism for the microalga Monoraphidium neglectum from its genome sequence reveals characteristics suitable for biofuel production.</title>
        <authorList>
            <person name="Bogen C."/>
            <person name="Al-Dilaimi A."/>
            <person name="Albersmeier A."/>
            <person name="Wichmann J."/>
            <person name="Grundmann M."/>
            <person name="Rupp O."/>
            <person name="Lauersen K.J."/>
            <person name="Blifernez-Klassen O."/>
            <person name="Kalinowski J."/>
            <person name="Goesmann A."/>
            <person name="Mussgnug J.H."/>
            <person name="Kruse O."/>
        </authorList>
    </citation>
    <scope>NUCLEOTIDE SEQUENCE [LARGE SCALE GENOMIC DNA]</scope>
    <source>
        <strain evidence="2 3">SAG 48.87</strain>
    </source>
</reference>
<gene>
    <name evidence="2" type="ORF">MNEG_4654</name>
</gene>
<dbReference type="PANTHER" id="PTHR14716">
    <property type="entry name" value="CILIA- AND FLAGELLA-ASSOCIATED PROTEIN 69"/>
    <property type="match status" value="1"/>
</dbReference>
<evidence type="ECO:0000313" key="2">
    <source>
        <dbReference type="EMBL" id="KIZ03304.1"/>
    </source>
</evidence>
<sequence>MDKAGFDAVAPLLSAPQSAALAVVREYVRLRQGEVWRDIAAAFEAEGLAPSQEDCARIDSGIRAAESLAASVRTHQEALLRQHAAEAAASEAAGYAAALAQAAAEAEAKVFRRDTVKLTMRERLAAKAQREDMLRRSVVAAREGDGAGGGGAAAGKEGRVPMLV</sequence>
<accession>A0A0D2L8Z1</accession>
<dbReference type="OrthoDB" id="552698at2759"/>
<name>A0A0D2L8Z1_9CHLO</name>
<dbReference type="RefSeq" id="XP_013902323.1">
    <property type="nucleotide sequence ID" value="XM_014046869.1"/>
</dbReference>
<organism evidence="2 3">
    <name type="scientific">Monoraphidium neglectum</name>
    <dbReference type="NCBI Taxonomy" id="145388"/>
    <lineage>
        <taxon>Eukaryota</taxon>
        <taxon>Viridiplantae</taxon>
        <taxon>Chlorophyta</taxon>
        <taxon>core chlorophytes</taxon>
        <taxon>Chlorophyceae</taxon>
        <taxon>CS clade</taxon>
        <taxon>Sphaeropleales</taxon>
        <taxon>Selenastraceae</taxon>
        <taxon>Monoraphidium</taxon>
    </lineage>
</organism>
<dbReference type="KEGG" id="mng:MNEG_4654"/>
<dbReference type="EMBL" id="KK100876">
    <property type="protein sequence ID" value="KIZ03304.1"/>
    <property type="molecule type" value="Genomic_DNA"/>
</dbReference>